<protein>
    <submittedName>
        <fullName evidence="3">Uncharacterized protein</fullName>
    </submittedName>
</protein>
<keyword evidence="4" id="KW-1185">Reference proteome</keyword>
<sequence>MNWGILLAGLVAAALLSAVVYYDARSVPVSRPRLLASVVFASLGGAATLAAVFPEIPPAGLLVVAMIGPAVYLFEREDARRGEETLDPHSLPSGGNDEERKKK</sequence>
<dbReference type="OrthoDB" id="166447at2157"/>
<dbReference type="AlphaFoldDB" id="A0A343TK73"/>
<keyword evidence="2" id="KW-1133">Transmembrane helix</keyword>
<feature type="region of interest" description="Disordered" evidence="1">
    <location>
        <begin position="80"/>
        <end position="103"/>
    </location>
</feature>
<dbReference type="Proteomes" id="UP000263012">
    <property type="component" value="Chromosome"/>
</dbReference>
<dbReference type="KEGG" id="hdf:AArcSl_1869"/>
<evidence type="ECO:0000313" key="4">
    <source>
        <dbReference type="Proteomes" id="UP000263012"/>
    </source>
</evidence>
<gene>
    <name evidence="3" type="ORF">AArcSl_1869</name>
</gene>
<name>A0A343TK73_9EURY</name>
<keyword evidence="2" id="KW-0472">Membrane</keyword>
<feature type="transmembrane region" description="Helical" evidence="2">
    <location>
        <begin position="34"/>
        <end position="53"/>
    </location>
</feature>
<feature type="transmembrane region" description="Helical" evidence="2">
    <location>
        <begin position="59"/>
        <end position="74"/>
    </location>
</feature>
<dbReference type="GeneID" id="37878224"/>
<keyword evidence="2" id="KW-0812">Transmembrane</keyword>
<accession>A0A343TK73</accession>
<dbReference type="EMBL" id="CP025066">
    <property type="protein sequence ID" value="AUX09495.1"/>
    <property type="molecule type" value="Genomic_DNA"/>
</dbReference>
<evidence type="ECO:0000256" key="1">
    <source>
        <dbReference type="SAM" id="MobiDB-lite"/>
    </source>
</evidence>
<reference evidence="4" key="1">
    <citation type="submission" date="2017-11" db="EMBL/GenBank/DDBJ databases">
        <title>Phenotypic and genomic properties of facultatively anaerobic sulfur-reducing natronoarchaea from hypersaline soda lakes.</title>
        <authorList>
            <person name="Sorokin D.Y."/>
            <person name="Kublanov I.V."/>
            <person name="Roman P."/>
            <person name="Sinninghe Damste J.S."/>
            <person name="Golyshin P.N."/>
            <person name="Rojo D."/>
            <person name="Ciordia S."/>
            <person name="Mena M.D.C."/>
            <person name="Ferrer M."/>
            <person name="Messina E."/>
            <person name="Smedile F."/>
            <person name="La Spada G."/>
            <person name="La Cono V."/>
            <person name="Yakimov M.M."/>
        </authorList>
    </citation>
    <scope>NUCLEOTIDE SEQUENCE [LARGE SCALE GENOMIC DNA]</scope>
    <source>
        <strain evidence="4">AArc-Sl</strain>
    </source>
</reference>
<dbReference type="RefSeq" id="WP_119818176.1">
    <property type="nucleotide sequence ID" value="NZ_CP025066.1"/>
</dbReference>
<organism evidence="3 4">
    <name type="scientific">Halalkaliarchaeum desulfuricum</name>
    <dbReference type="NCBI Taxonomy" id="2055893"/>
    <lineage>
        <taxon>Archaea</taxon>
        <taxon>Methanobacteriati</taxon>
        <taxon>Methanobacteriota</taxon>
        <taxon>Stenosarchaea group</taxon>
        <taxon>Halobacteria</taxon>
        <taxon>Halobacteriales</taxon>
        <taxon>Haloferacaceae</taxon>
        <taxon>Halalkaliarchaeum</taxon>
    </lineage>
</organism>
<evidence type="ECO:0000256" key="2">
    <source>
        <dbReference type="SAM" id="Phobius"/>
    </source>
</evidence>
<feature type="transmembrane region" description="Helical" evidence="2">
    <location>
        <begin position="6"/>
        <end position="22"/>
    </location>
</feature>
<evidence type="ECO:0000313" key="3">
    <source>
        <dbReference type="EMBL" id="AUX09495.1"/>
    </source>
</evidence>
<proteinExistence type="predicted"/>